<dbReference type="PANTHER" id="PTHR25465:SF80">
    <property type="entry name" value="TRIPARTITE MOTIF-CONTAINING PROTEIN 16-LIKE"/>
    <property type="match status" value="1"/>
</dbReference>
<dbReference type="PANTHER" id="PTHR25465">
    <property type="entry name" value="B-BOX DOMAIN CONTAINING"/>
    <property type="match status" value="1"/>
</dbReference>
<dbReference type="Gene3D" id="2.60.120.920">
    <property type="match status" value="1"/>
</dbReference>
<dbReference type="PROSITE" id="PS50119">
    <property type="entry name" value="ZF_BBOX"/>
    <property type="match status" value="1"/>
</dbReference>
<evidence type="ECO:0000313" key="12">
    <source>
        <dbReference type="Proteomes" id="UP001488805"/>
    </source>
</evidence>
<feature type="domain" description="B30.2/SPRY" evidence="10">
    <location>
        <begin position="378"/>
        <end position="568"/>
    </location>
</feature>
<dbReference type="CDD" id="cd19769">
    <property type="entry name" value="Bbox2_TRIM16-like"/>
    <property type="match status" value="1"/>
</dbReference>
<dbReference type="InterPro" id="IPR013083">
    <property type="entry name" value="Znf_RING/FYVE/PHD"/>
</dbReference>
<keyword evidence="5" id="KW-0391">Immunity</keyword>
<dbReference type="AlphaFoldDB" id="A0AAW1FW30"/>
<dbReference type="InterPro" id="IPR013320">
    <property type="entry name" value="ConA-like_dom_sf"/>
</dbReference>
<feature type="domain" description="B box-type" evidence="9">
    <location>
        <begin position="148"/>
        <end position="188"/>
    </location>
</feature>
<protein>
    <recommendedName>
        <fullName evidence="13">FinTRIM family, member 87</fullName>
    </recommendedName>
</protein>
<evidence type="ECO:0000256" key="4">
    <source>
        <dbReference type="ARBA" id="ARBA00022833"/>
    </source>
</evidence>
<dbReference type="GO" id="GO:0008270">
    <property type="term" value="F:zinc ion binding"/>
    <property type="evidence" value="ECO:0007669"/>
    <property type="project" value="UniProtKB-KW"/>
</dbReference>
<evidence type="ECO:0000256" key="7">
    <source>
        <dbReference type="SAM" id="Coils"/>
    </source>
</evidence>
<dbReference type="SUPFAM" id="SSF57845">
    <property type="entry name" value="B-box zinc-binding domain"/>
    <property type="match status" value="1"/>
</dbReference>
<dbReference type="Gene3D" id="3.30.40.10">
    <property type="entry name" value="Zinc/RING finger domain, C3HC4 (zinc finger)"/>
    <property type="match status" value="1"/>
</dbReference>
<keyword evidence="12" id="KW-1185">Reference proteome</keyword>
<evidence type="ECO:0000256" key="2">
    <source>
        <dbReference type="ARBA" id="ARBA00022723"/>
    </source>
</evidence>
<dbReference type="Proteomes" id="UP001488805">
    <property type="component" value="Unassembled WGS sequence"/>
</dbReference>
<evidence type="ECO:0000259" key="9">
    <source>
        <dbReference type="PROSITE" id="PS50119"/>
    </source>
</evidence>
<keyword evidence="2" id="KW-0479">Metal-binding</keyword>
<dbReference type="SMART" id="SM00449">
    <property type="entry name" value="SPRY"/>
    <property type="match status" value="1"/>
</dbReference>
<reference evidence="11 12" key="1">
    <citation type="journal article" date="2024" name="Genome Biol. Evol.">
        <title>Chromosome-level genome assembly of the viviparous eelpout Zoarces viviparus.</title>
        <authorList>
            <person name="Fuhrmann N."/>
            <person name="Brasseur M.V."/>
            <person name="Bakowski C.E."/>
            <person name="Podsiadlowski L."/>
            <person name="Prost S."/>
            <person name="Krehenwinkel H."/>
            <person name="Mayer C."/>
        </authorList>
    </citation>
    <scope>NUCLEOTIDE SEQUENCE [LARGE SCALE GENOMIC DNA]</scope>
    <source>
        <strain evidence="11">NO-MEL_2022_Ind0_liver</strain>
    </source>
</reference>
<dbReference type="GO" id="GO:0045087">
    <property type="term" value="P:innate immune response"/>
    <property type="evidence" value="ECO:0007669"/>
    <property type="project" value="UniProtKB-KW"/>
</dbReference>
<dbReference type="GO" id="GO:0005737">
    <property type="term" value="C:cytoplasm"/>
    <property type="evidence" value="ECO:0007669"/>
    <property type="project" value="UniProtKB-ARBA"/>
</dbReference>
<dbReference type="InterPro" id="IPR043136">
    <property type="entry name" value="B30.2/SPRY_sf"/>
</dbReference>
<dbReference type="InterPro" id="IPR000315">
    <property type="entry name" value="Znf_B-box"/>
</dbReference>
<dbReference type="PROSITE" id="PS50089">
    <property type="entry name" value="ZF_RING_2"/>
    <property type="match status" value="1"/>
</dbReference>
<accession>A0AAW1FW30</accession>
<proteinExistence type="predicted"/>
<dbReference type="InterPro" id="IPR017907">
    <property type="entry name" value="Znf_RING_CS"/>
</dbReference>
<dbReference type="PROSITE" id="PS50188">
    <property type="entry name" value="B302_SPRY"/>
    <property type="match status" value="1"/>
</dbReference>
<name>A0AAW1FW30_ZOAVI</name>
<comment type="caution">
    <text evidence="11">The sequence shown here is derived from an EMBL/GenBank/DDBJ whole genome shotgun (WGS) entry which is preliminary data.</text>
</comment>
<dbReference type="Pfam" id="PF00622">
    <property type="entry name" value="SPRY"/>
    <property type="match status" value="1"/>
</dbReference>
<dbReference type="InterPro" id="IPR001870">
    <property type="entry name" value="B30.2/SPRY"/>
</dbReference>
<keyword evidence="3 6" id="KW-0863">Zinc-finger</keyword>
<evidence type="ECO:0008006" key="13">
    <source>
        <dbReference type="Google" id="ProtNLM"/>
    </source>
</evidence>
<feature type="domain" description="RING-type" evidence="8">
    <location>
        <begin position="15"/>
        <end position="58"/>
    </location>
</feature>
<dbReference type="CDD" id="cd16040">
    <property type="entry name" value="SPRY_PRY_SNTX"/>
    <property type="match status" value="1"/>
</dbReference>
<dbReference type="InterPro" id="IPR058030">
    <property type="entry name" value="TRIM8/14/16/25/29/45/65_CC"/>
</dbReference>
<dbReference type="PRINTS" id="PR01407">
    <property type="entry name" value="BUTYPHLNCDUF"/>
</dbReference>
<keyword evidence="7" id="KW-0175">Coiled coil</keyword>
<dbReference type="EMBL" id="JBCEZU010000023">
    <property type="protein sequence ID" value="KAK9538647.1"/>
    <property type="molecule type" value="Genomic_DNA"/>
</dbReference>
<dbReference type="Pfam" id="PF00643">
    <property type="entry name" value="zf-B_box"/>
    <property type="match status" value="1"/>
</dbReference>
<dbReference type="Pfam" id="PF13445">
    <property type="entry name" value="zf-RING_UBOX"/>
    <property type="match status" value="1"/>
</dbReference>
<feature type="coiled-coil region" evidence="7">
    <location>
        <begin position="258"/>
        <end position="292"/>
    </location>
</feature>
<dbReference type="InterPro" id="IPR001841">
    <property type="entry name" value="Znf_RING"/>
</dbReference>
<dbReference type="SMART" id="SM00184">
    <property type="entry name" value="RING"/>
    <property type="match status" value="1"/>
</dbReference>
<evidence type="ECO:0000259" key="10">
    <source>
        <dbReference type="PROSITE" id="PS50188"/>
    </source>
</evidence>
<keyword evidence="1" id="KW-0399">Innate immunity</keyword>
<dbReference type="InterPro" id="IPR003877">
    <property type="entry name" value="SPRY_dom"/>
</dbReference>
<dbReference type="Pfam" id="PF25600">
    <property type="entry name" value="TRIM_CC"/>
    <property type="match status" value="1"/>
</dbReference>
<dbReference type="SUPFAM" id="SSF49899">
    <property type="entry name" value="Concanavalin A-like lectins/glucanases"/>
    <property type="match status" value="1"/>
</dbReference>
<keyword evidence="4" id="KW-0862">Zinc</keyword>
<dbReference type="Gene3D" id="4.10.830.40">
    <property type="match status" value="1"/>
</dbReference>
<organism evidence="11 12">
    <name type="scientific">Zoarces viviparus</name>
    <name type="common">Viviparous eelpout</name>
    <name type="synonym">Blennius viviparus</name>
    <dbReference type="NCBI Taxonomy" id="48416"/>
    <lineage>
        <taxon>Eukaryota</taxon>
        <taxon>Metazoa</taxon>
        <taxon>Chordata</taxon>
        <taxon>Craniata</taxon>
        <taxon>Vertebrata</taxon>
        <taxon>Euteleostomi</taxon>
        <taxon>Actinopterygii</taxon>
        <taxon>Neopterygii</taxon>
        <taxon>Teleostei</taxon>
        <taxon>Neoteleostei</taxon>
        <taxon>Acanthomorphata</taxon>
        <taxon>Eupercaria</taxon>
        <taxon>Perciformes</taxon>
        <taxon>Cottioidei</taxon>
        <taxon>Zoarcales</taxon>
        <taxon>Zoarcidae</taxon>
        <taxon>Zoarcinae</taxon>
        <taxon>Zoarces</taxon>
    </lineage>
</organism>
<sequence>MAATTISIEQDQFCCSVCLEVLRDPVTIPCGHSYCQDCIEDYWNRAKQKGQYSCPQCRQVFNPRPLLSRNTVLGEVVEKFLQSGAQAAAPQALAKPEEAKCSVCTVRQSKAVKSCLVCSESYCAPHLRVHEDRFRGKTHKLIPAVEQLRQKLCPHHDKALRLYCRTDQQCVCSQCAQERHKGHDAVSVADERATQQKKLQDASLKSVQRLKDTEKELRYAVRYIKHSTEAAVEESERVFAKLIRSIEKQSSEVREVMRVQERAAVGRAEELLEKIQREIVELRRTDAELEKISRTEDHVHFFQKCKTLQFPAKTVELPSTDVLQYMMYKTMRGALADLKDSLDESLEREFNRISDKAISLKETSIQSTSEKTKAKDTNIPYISEPKTRADFLQYYNDLVLDPNTANPYLSFSDGRRGVTTRSEPQPYPDHPHRFTSWAQVLGRAGMAGRCYWEVEWAGNGGVSIGVCYKNMGRSGAGSDSKLGHNSKSWSLDCSSSVCSFQHNKESVTISTACCSRIGVYLDFRCGTLSFYNIADTMVLLHKVKTTFSQPVYPGFWVGLSSTLRLCSL</sequence>
<dbReference type="Pfam" id="PF13765">
    <property type="entry name" value="PRY"/>
    <property type="match status" value="1"/>
</dbReference>
<dbReference type="SMART" id="SM00589">
    <property type="entry name" value="PRY"/>
    <property type="match status" value="1"/>
</dbReference>
<evidence type="ECO:0000259" key="8">
    <source>
        <dbReference type="PROSITE" id="PS50089"/>
    </source>
</evidence>
<dbReference type="InterPro" id="IPR051051">
    <property type="entry name" value="E3_ubiq-ligase_TRIM/RNF"/>
</dbReference>
<evidence type="ECO:0000256" key="6">
    <source>
        <dbReference type="PROSITE-ProRule" id="PRU00024"/>
    </source>
</evidence>
<dbReference type="SUPFAM" id="SSF57850">
    <property type="entry name" value="RING/U-box"/>
    <property type="match status" value="1"/>
</dbReference>
<dbReference type="SMART" id="SM00336">
    <property type="entry name" value="BBOX"/>
    <property type="match status" value="1"/>
</dbReference>
<evidence type="ECO:0000256" key="5">
    <source>
        <dbReference type="ARBA" id="ARBA00022859"/>
    </source>
</evidence>
<evidence type="ECO:0000256" key="3">
    <source>
        <dbReference type="ARBA" id="ARBA00022771"/>
    </source>
</evidence>
<evidence type="ECO:0000313" key="11">
    <source>
        <dbReference type="EMBL" id="KAK9538647.1"/>
    </source>
</evidence>
<gene>
    <name evidence="11" type="ORF">VZT92_003807</name>
</gene>
<dbReference type="PROSITE" id="PS00518">
    <property type="entry name" value="ZF_RING_1"/>
    <property type="match status" value="1"/>
</dbReference>
<dbReference type="InterPro" id="IPR003879">
    <property type="entry name" value="Butyrophylin_SPRY"/>
</dbReference>
<dbReference type="InterPro" id="IPR006574">
    <property type="entry name" value="PRY"/>
</dbReference>
<dbReference type="Gene3D" id="3.30.160.60">
    <property type="entry name" value="Classic Zinc Finger"/>
    <property type="match status" value="1"/>
</dbReference>
<evidence type="ECO:0000256" key="1">
    <source>
        <dbReference type="ARBA" id="ARBA00022588"/>
    </source>
</evidence>
<dbReference type="InterPro" id="IPR027370">
    <property type="entry name" value="Znf-RING_euk"/>
</dbReference>